<proteinExistence type="predicted"/>
<sequence length="229" mass="26520">MPTNSERFITAFNRIDKALDSELDNSKGFGFSKSVRILAKYNATVRRYKEDLLEYAELRNAIVHNRMDTLQVIAEPHDSIVEEIEKIEREFTQPKLVTPLFAREVQAFQLKDPLSNLLDAIHEKGYSKFPVYDHDHFKGLVTESGITQWLAKHMEAEIHEVILEEILPYQKDTNHQFIQKATTVYEAVEIFKDEIEKGNRIDALLITENGIDRETLLGIITAWDIMSIE</sequence>
<dbReference type="SUPFAM" id="SSF54631">
    <property type="entry name" value="CBS-domain pair"/>
    <property type="match status" value="1"/>
</dbReference>
<dbReference type="InterPro" id="IPR000644">
    <property type="entry name" value="CBS_dom"/>
</dbReference>
<keyword evidence="4" id="KW-1185">Reference proteome</keyword>
<dbReference type="Gene3D" id="3.10.580.10">
    <property type="entry name" value="CBS-domain"/>
    <property type="match status" value="1"/>
</dbReference>
<dbReference type="RefSeq" id="WP_345825303.1">
    <property type="nucleotide sequence ID" value="NZ_JBDIML010000003.1"/>
</dbReference>
<dbReference type="InterPro" id="IPR046342">
    <property type="entry name" value="CBS_dom_sf"/>
</dbReference>
<comment type="caution">
    <text evidence="3">The sequence shown here is derived from an EMBL/GenBank/DDBJ whole genome shotgun (WGS) entry which is preliminary data.</text>
</comment>
<accession>A0ABU9XHW1</accession>
<evidence type="ECO:0000313" key="4">
    <source>
        <dbReference type="Proteomes" id="UP001444625"/>
    </source>
</evidence>
<dbReference type="PROSITE" id="PS51371">
    <property type="entry name" value="CBS"/>
    <property type="match status" value="2"/>
</dbReference>
<protein>
    <submittedName>
        <fullName evidence="3">CBS domain-containing protein</fullName>
    </submittedName>
</protein>
<keyword evidence="1" id="KW-0129">CBS domain</keyword>
<dbReference type="EMBL" id="JBDIML010000003">
    <property type="protein sequence ID" value="MEN2767837.1"/>
    <property type="molecule type" value="Genomic_DNA"/>
</dbReference>
<evidence type="ECO:0000259" key="2">
    <source>
        <dbReference type="PROSITE" id="PS51371"/>
    </source>
</evidence>
<evidence type="ECO:0000256" key="1">
    <source>
        <dbReference type="PROSITE-ProRule" id="PRU00703"/>
    </source>
</evidence>
<evidence type="ECO:0000313" key="3">
    <source>
        <dbReference type="EMBL" id="MEN2767837.1"/>
    </source>
</evidence>
<feature type="domain" description="CBS" evidence="2">
    <location>
        <begin position="97"/>
        <end position="157"/>
    </location>
</feature>
<organism evidence="3 4">
    <name type="scientific">Ornithinibacillus xuwenensis</name>
    <dbReference type="NCBI Taxonomy" id="3144668"/>
    <lineage>
        <taxon>Bacteria</taxon>
        <taxon>Bacillati</taxon>
        <taxon>Bacillota</taxon>
        <taxon>Bacilli</taxon>
        <taxon>Bacillales</taxon>
        <taxon>Bacillaceae</taxon>
        <taxon>Ornithinibacillus</taxon>
    </lineage>
</organism>
<reference evidence="3 4" key="1">
    <citation type="submission" date="2024-05" db="EMBL/GenBank/DDBJ databases">
        <authorList>
            <person name="Haq I."/>
            <person name="Ullah Z."/>
            <person name="Ahmad R."/>
            <person name="Li M."/>
            <person name="Tong Y."/>
        </authorList>
    </citation>
    <scope>NUCLEOTIDE SEQUENCE [LARGE SCALE GENOMIC DNA]</scope>
    <source>
        <strain evidence="3 4">16A2E</strain>
    </source>
</reference>
<gene>
    <name evidence="3" type="ORF">ABC228_11605</name>
</gene>
<feature type="domain" description="CBS" evidence="2">
    <location>
        <begin position="171"/>
        <end position="229"/>
    </location>
</feature>
<dbReference type="Pfam" id="PF00571">
    <property type="entry name" value="CBS"/>
    <property type="match status" value="2"/>
</dbReference>
<dbReference type="Proteomes" id="UP001444625">
    <property type="component" value="Unassembled WGS sequence"/>
</dbReference>
<name>A0ABU9XHW1_9BACI</name>